<dbReference type="AlphaFoldDB" id="A0A022RCH1"/>
<keyword evidence="1" id="KW-1015">Disulfide bond</keyword>
<dbReference type="GO" id="GO:0080153">
    <property type="term" value="P:negative regulation of reductive pentose-phosphate cycle"/>
    <property type="evidence" value="ECO:0000318"/>
    <property type="project" value="GO_Central"/>
</dbReference>
<protein>
    <recommendedName>
        <fullName evidence="2">CP12 domain-containing protein</fullName>
    </recommendedName>
</protein>
<dbReference type="PANTHER" id="PTHR33921:SF16">
    <property type="entry name" value="CALVIN CYCLE PROTEIN CP12-3, CHLOROPLASTIC"/>
    <property type="match status" value="1"/>
</dbReference>
<dbReference type="EMBL" id="KI630592">
    <property type="protein sequence ID" value="EYU36605.1"/>
    <property type="molecule type" value="Genomic_DNA"/>
</dbReference>
<dbReference type="Pfam" id="PF02672">
    <property type="entry name" value="CP12"/>
    <property type="match status" value="1"/>
</dbReference>
<evidence type="ECO:0000259" key="2">
    <source>
        <dbReference type="SMART" id="SM01093"/>
    </source>
</evidence>
<dbReference type="eggNOG" id="ENOG502S5FN">
    <property type="taxonomic scope" value="Eukaryota"/>
</dbReference>
<reference evidence="3 4" key="1">
    <citation type="journal article" date="2013" name="Proc. Natl. Acad. Sci. U.S.A.">
        <title>Fine-scale variation in meiotic recombination in Mimulus inferred from population shotgun sequencing.</title>
        <authorList>
            <person name="Hellsten U."/>
            <person name="Wright K.M."/>
            <person name="Jenkins J."/>
            <person name="Shu S."/>
            <person name="Yuan Y."/>
            <person name="Wessler S.R."/>
            <person name="Schmutz J."/>
            <person name="Willis J.H."/>
            <person name="Rokhsar D.S."/>
        </authorList>
    </citation>
    <scope>NUCLEOTIDE SEQUENCE [LARGE SCALE GENOMIC DNA]</scope>
    <source>
        <strain evidence="4">cv. DUN x IM62</strain>
    </source>
</reference>
<sequence>MCCARDRSQESNAGIARFYVESNHRQKIKTLFSSDQLASPFFPLPQMASSFALTAFNFKQSPYFPASISTPSPPCGRKSTAARARARVVKVRSEMKIYKGTHMREQRLTEMIEKKVMEAKQVCGEDETSDECKVAWDEVEEVSQAKADLRLKLHHLQQDPLEHFCQENPETDECRIYED</sequence>
<feature type="disulfide bond" evidence="1">
    <location>
        <begin position="165"/>
        <end position="174"/>
    </location>
</feature>
<dbReference type="PANTHER" id="PTHR33921">
    <property type="entry name" value="CALVIN CYCLE PROTEIN CP12-2, CHLOROPLASTIC"/>
    <property type="match status" value="1"/>
</dbReference>
<evidence type="ECO:0000256" key="1">
    <source>
        <dbReference type="PIRSR" id="PIRSR639314-50"/>
    </source>
</evidence>
<dbReference type="InterPro" id="IPR003823">
    <property type="entry name" value="CP12_dom"/>
</dbReference>
<accession>A0A022RCH1</accession>
<name>A0A022RCH1_ERYGU</name>
<feature type="disulfide bond" evidence="1">
    <location>
        <begin position="123"/>
        <end position="132"/>
    </location>
</feature>
<dbReference type="STRING" id="4155.A0A022RCH1"/>
<evidence type="ECO:0000313" key="3">
    <source>
        <dbReference type="EMBL" id="EYU36605.1"/>
    </source>
</evidence>
<dbReference type="InterPro" id="IPR039314">
    <property type="entry name" value="CP12-like"/>
</dbReference>
<gene>
    <name evidence="3" type="ORF">MIMGU_mgv1a014758mg</name>
</gene>
<proteinExistence type="predicted"/>
<dbReference type="SMART" id="SM01093">
    <property type="entry name" value="CP12"/>
    <property type="match status" value="1"/>
</dbReference>
<dbReference type="GO" id="GO:0009507">
    <property type="term" value="C:chloroplast"/>
    <property type="evidence" value="ECO:0000318"/>
    <property type="project" value="GO_Central"/>
</dbReference>
<keyword evidence="4" id="KW-1185">Reference proteome</keyword>
<evidence type="ECO:0000313" key="4">
    <source>
        <dbReference type="Proteomes" id="UP000030748"/>
    </source>
</evidence>
<organism evidence="3 4">
    <name type="scientific">Erythranthe guttata</name>
    <name type="common">Yellow monkey flower</name>
    <name type="synonym">Mimulus guttatus</name>
    <dbReference type="NCBI Taxonomy" id="4155"/>
    <lineage>
        <taxon>Eukaryota</taxon>
        <taxon>Viridiplantae</taxon>
        <taxon>Streptophyta</taxon>
        <taxon>Embryophyta</taxon>
        <taxon>Tracheophyta</taxon>
        <taxon>Spermatophyta</taxon>
        <taxon>Magnoliopsida</taxon>
        <taxon>eudicotyledons</taxon>
        <taxon>Gunneridae</taxon>
        <taxon>Pentapetalae</taxon>
        <taxon>asterids</taxon>
        <taxon>lamiids</taxon>
        <taxon>Lamiales</taxon>
        <taxon>Phrymaceae</taxon>
        <taxon>Erythranthe</taxon>
    </lineage>
</organism>
<feature type="domain" description="CP12" evidence="2">
    <location>
        <begin position="108"/>
        <end position="179"/>
    </location>
</feature>
<dbReference type="Proteomes" id="UP000030748">
    <property type="component" value="Unassembled WGS sequence"/>
</dbReference>